<organism evidence="1 2">
    <name type="scientific">Ganoderma sinense ZZ0214-1</name>
    <dbReference type="NCBI Taxonomy" id="1077348"/>
    <lineage>
        <taxon>Eukaryota</taxon>
        <taxon>Fungi</taxon>
        <taxon>Dikarya</taxon>
        <taxon>Basidiomycota</taxon>
        <taxon>Agaricomycotina</taxon>
        <taxon>Agaricomycetes</taxon>
        <taxon>Polyporales</taxon>
        <taxon>Polyporaceae</taxon>
        <taxon>Ganoderma</taxon>
    </lineage>
</organism>
<gene>
    <name evidence="1" type="ORF">GSI_14127</name>
</gene>
<evidence type="ECO:0000313" key="2">
    <source>
        <dbReference type="Proteomes" id="UP000230002"/>
    </source>
</evidence>
<evidence type="ECO:0000313" key="1">
    <source>
        <dbReference type="EMBL" id="PIL24374.1"/>
    </source>
</evidence>
<dbReference type="AlphaFoldDB" id="A0A2G8RS89"/>
<comment type="caution">
    <text evidence="1">The sequence shown here is derived from an EMBL/GenBank/DDBJ whole genome shotgun (WGS) entry which is preliminary data.</text>
</comment>
<keyword evidence="2" id="KW-1185">Reference proteome</keyword>
<dbReference type="Proteomes" id="UP000230002">
    <property type="component" value="Unassembled WGS sequence"/>
</dbReference>
<reference evidence="1 2" key="1">
    <citation type="journal article" date="2015" name="Sci. Rep.">
        <title>Chromosome-level genome map provides insights into diverse defense mechanisms in the medicinal fungus Ganoderma sinense.</title>
        <authorList>
            <person name="Zhu Y."/>
            <person name="Xu J."/>
            <person name="Sun C."/>
            <person name="Zhou S."/>
            <person name="Xu H."/>
            <person name="Nelson D.R."/>
            <person name="Qian J."/>
            <person name="Song J."/>
            <person name="Luo H."/>
            <person name="Xiang L."/>
            <person name="Li Y."/>
            <person name="Xu Z."/>
            <person name="Ji A."/>
            <person name="Wang L."/>
            <person name="Lu S."/>
            <person name="Hayward A."/>
            <person name="Sun W."/>
            <person name="Li X."/>
            <person name="Schwartz D.C."/>
            <person name="Wang Y."/>
            <person name="Chen S."/>
        </authorList>
    </citation>
    <scope>NUCLEOTIDE SEQUENCE [LARGE SCALE GENOMIC DNA]</scope>
    <source>
        <strain evidence="1 2">ZZ0214-1</strain>
    </source>
</reference>
<name>A0A2G8RS89_9APHY</name>
<sequence>MEHLAMELLLEIFDLACADDALAARSLSLVSRRVHEASRPFRFRIVSLYATTANLQAFIHSIGVERKRSPNILPKCRHLFLQCPNTREWGQDATLTLKDALMSTSASLDERYSGILSYSERGRTSGTRNQWTEHLSSLLDIVAQDLETFTLVAGSDLDGSIFPSSFPALRELSVVARGFPLDFDPNTGHRYRFPSLRHFHFASLGDSEKSPGDLATLIPRAPKLTHLRISHLPRQRNLSALIRLYRKDGPHTAFANLERVLIQPVPPSERCGPSIMYCDFVTRLWCSARPARVPVYLVPGDVKLHGADHQAFVRKAKEEWQDRIAGGEGCWVVKEDWVNRSDVGHVVPWHLLLMGQPSRVERWTLEEGFLSPAEMNWMNTV</sequence>
<dbReference type="OrthoDB" id="2748701at2759"/>
<dbReference type="EMBL" id="AYKW01000067">
    <property type="protein sequence ID" value="PIL24374.1"/>
    <property type="molecule type" value="Genomic_DNA"/>
</dbReference>
<protein>
    <recommendedName>
        <fullName evidence="3">F-box domain-containing protein</fullName>
    </recommendedName>
</protein>
<evidence type="ECO:0008006" key="3">
    <source>
        <dbReference type="Google" id="ProtNLM"/>
    </source>
</evidence>
<proteinExistence type="predicted"/>
<accession>A0A2G8RS89</accession>